<dbReference type="OrthoDB" id="5502499at2"/>
<keyword evidence="3" id="KW-1185">Reference proteome</keyword>
<dbReference type="PANTHER" id="PTHR42208:SF1">
    <property type="entry name" value="HEAVY METAL TRANSPORTER"/>
    <property type="match status" value="1"/>
</dbReference>
<dbReference type="EMBL" id="CP030032">
    <property type="protein sequence ID" value="AWV90679.1"/>
    <property type="molecule type" value="Genomic_DNA"/>
</dbReference>
<feature type="domain" description="Urease accessory protein UreH-like transmembrane" evidence="1">
    <location>
        <begin position="18"/>
        <end position="247"/>
    </location>
</feature>
<organism evidence="2 3">
    <name type="scientific">Bradymonas sediminis</name>
    <dbReference type="NCBI Taxonomy" id="1548548"/>
    <lineage>
        <taxon>Bacteria</taxon>
        <taxon>Deltaproteobacteria</taxon>
        <taxon>Bradymonadales</taxon>
        <taxon>Bradymonadaceae</taxon>
        <taxon>Bradymonas</taxon>
    </lineage>
</organism>
<dbReference type="PANTHER" id="PTHR42208">
    <property type="entry name" value="HEAVY METAL TRANSPORTER-RELATED"/>
    <property type="match status" value="1"/>
</dbReference>
<dbReference type="Pfam" id="PF13386">
    <property type="entry name" value="DsbD_2"/>
    <property type="match status" value="1"/>
</dbReference>
<accession>A0A2Z4FNW7</accession>
<protein>
    <recommendedName>
        <fullName evidence="1">Urease accessory protein UreH-like transmembrane domain-containing protein</fullName>
    </recommendedName>
</protein>
<gene>
    <name evidence="2" type="ORF">DN745_15695</name>
</gene>
<sequence>MDAENVMALYAQLVGVGFLWVTVHCSGMCGPIIAGLVVHTHPQDQQASPWAHRWSVVKHVLAYQSGRGLMYALLGLLAGLLGAQVEATVQPIAATASLLVALLLLLLGLAQLPVVMRRRARLRVERRAKKAASAGPDAARPKPPLSARFVAGITRRLPSAAQFKGPLRMFVTGFMLGLLPCMLMFWVLGLAASSASPLHGALLMVTLVGLTTPVLVAAGLSTTLVSPKLRRLGQHIVPFGMIFSGIWLGLIAMAANGWIEHIHLPFTLFGKKLVMMLW</sequence>
<proteinExistence type="predicted"/>
<evidence type="ECO:0000313" key="3">
    <source>
        <dbReference type="Proteomes" id="UP000249799"/>
    </source>
</evidence>
<dbReference type="RefSeq" id="WP_111336265.1">
    <property type="nucleotide sequence ID" value="NZ_CP030032.1"/>
</dbReference>
<dbReference type="KEGG" id="bsed:DN745_15695"/>
<reference evidence="2 3" key="1">
    <citation type="submission" date="2018-06" db="EMBL/GenBank/DDBJ databases">
        <title>Lujinxingia sediminis gen. nov. sp. nov., a new facultative anaerobic member of the class Deltaproteobacteria, and proposal of Lujinxingaceae fam. nov.</title>
        <authorList>
            <person name="Guo L.-Y."/>
            <person name="Li C.-M."/>
            <person name="Wang S."/>
            <person name="Du Z.-J."/>
        </authorList>
    </citation>
    <scope>NUCLEOTIDE SEQUENCE [LARGE SCALE GENOMIC DNA]</scope>
    <source>
        <strain evidence="2 3">FA350</strain>
    </source>
</reference>
<name>A0A2Z4FNW7_9DELT</name>
<dbReference type="Proteomes" id="UP000249799">
    <property type="component" value="Chromosome"/>
</dbReference>
<evidence type="ECO:0000259" key="1">
    <source>
        <dbReference type="Pfam" id="PF13386"/>
    </source>
</evidence>
<dbReference type="AlphaFoldDB" id="A0A2Z4FNW7"/>
<evidence type="ECO:0000313" key="2">
    <source>
        <dbReference type="EMBL" id="AWV90679.1"/>
    </source>
</evidence>
<dbReference type="InterPro" id="IPR039447">
    <property type="entry name" value="UreH-like_TM_dom"/>
</dbReference>